<dbReference type="AlphaFoldDB" id="A0A4D9EAA9"/>
<name>A0A4D9EAA9_9SAUR</name>
<keyword evidence="2" id="KW-1185">Reference proteome</keyword>
<comment type="caution">
    <text evidence="1">The sequence shown here is derived from an EMBL/GenBank/DDBJ whole genome shotgun (WGS) entry which is preliminary data.</text>
</comment>
<organism evidence="1 2">
    <name type="scientific">Platysternon megacephalum</name>
    <name type="common">big-headed turtle</name>
    <dbReference type="NCBI Taxonomy" id="55544"/>
    <lineage>
        <taxon>Eukaryota</taxon>
        <taxon>Metazoa</taxon>
        <taxon>Chordata</taxon>
        <taxon>Craniata</taxon>
        <taxon>Vertebrata</taxon>
        <taxon>Euteleostomi</taxon>
        <taxon>Archelosauria</taxon>
        <taxon>Testudinata</taxon>
        <taxon>Testudines</taxon>
        <taxon>Cryptodira</taxon>
        <taxon>Durocryptodira</taxon>
        <taxon>Testudinoidea</taxon>
        <taxon>Platysternidae</taxon>
        <taxon>Platysternon</taxon>
    </lineage>
</organism>
<sequence>MSYCQITWRLKNPCLEFWCIYHDLKCLSIFFFLSEPFQLPLWGLNRDVGLSHSRFPQQQSIHEEAPQALRSEGVIDGEREQAVSPRPCHRLREHNFDFNRTRNIQEFSEAT</sequence>
<reference evidence="1 2" key="1">
    <citation type="submission" date="2019-04" db="EMBL/GenBank/DDBJ databases">
        <title>Draft genome of the big-headed turtle Platysternon megacephalum.</title>
        <authorList>
            <person name="Gong S."/>
        </authorList>
    </citation>
    <scope>NUCLEOTIDE SEQUENCE [LARGE SCALE GENOMIC DNA]</scope>
    <source>
        <strain evidence="1">DO16091913</strain>
        <tissue evidence="1">Muscle</tissue>
    </source>
</reference>
<dbReference type="STRING" id="55544.A0A4D9EAA9"/>
<accession>A0A4D9EAA9</accession>
<evidence type="ECO:0000313" key="1">
    <source>
        <dbReference type="EMBL" id="TFK04233.1"/>
    </source>
</evidence>
<dbReference type="EMBL" id="QXTE01000142">
    <property type="protein sequence ID" value="TFK04233.1"/>
    <property type="molecule type" value="Genomic_DNA"/>
</dbReference>
<dbReference type="Proteomes" id="UP000297703">
    <property type="component" value="Unassembled WGS sequence"/>
</dbReference>
<evidence type="ECO:0000313" key="2">
    <source>
        <dbReference type="Proteomes" id="UP000297703"/>
    </source>
</evidence>
<proteinExistence type="predicted"/>
<gene>
    <name evidence="1" type="ORF">DR999_PMT13272</name>
</gene>
<reference evidence="1 2" key="2">
    <citation type="submission" date="2019-04" db="EMBL/GenBank/DDBJ databases">
        <title>The genome sequence of big-headed turtle.</title>
        <authorList>
            <person name="Gong S."/>
        </authorList>
    </citation>
    <scope>NUCLEOTIDE SEQUENCE [LARGE SCALE GENOMIC DNA]</scope>
    <source>
        <strain evidence="1">DO16091913</strain>
        <tissue evidence="1">Muscle</tissue>
    </source>
</reference>
<protein>
    <submittedName>
        <fullName evidence="1">Secretory carrier-associated membrane protein 5</fullName>
    </submittedName>
</protein>